<comment type="caution">
    <text evidence="3">The sequence shown here is derived from an EMBL/GenBank/DDBJ whole genome shotgun (WGS) entry which is preliminary data.</text>
</comment>
<dbReference type="InterPro" id="IPR046342">
    <property type="entry name" value="CBS_dom_sf"/>
</dbReference>
<dbReference type="SUPFAM" id="SSF54631">
    <property type="entry name" value="CBS-domain pair"/>
    <property type="match status" value="1"/>
</dbReference>
<evidence type="ECO:0000256" key="1">
    <source>
        <dbReference type="SAM" id="MobiDB-lite"/>
    </source>
</evidence>
<name>A0ABW2XT60_9ACTN</name>
<feature type="domain" description="CBS" evidence="2">
    <location>
        <begin position="1"/>
        <end position="32"/>
    </location>
</feature>
<protein>
    <submittedName>
        <fullName evidence="3">CBS domain-containing protein</fullName>
    </submittedName>
</protein>
<proteinExistence type="predicted"/>
<dbReference type="Proteomes" id="UP001597063">
    <property type="component" value="Unassembled WGS sequence"/>
</dbReference>
<dbReference type="EMBL" id="JBHTGP010000015">
    <property type="protein sequence ID" value="MFD0688658.1"/>
    <property type="molecule type" value="Genomic_DNA"/>
</dbReference>
<evidence type="ECO:0000313" key="3">
    <source>
        <dbReference type="EMBL" id="MFD0688658.1"/>
    </source>
</evidence>
<gene>
    <name evidence="3" type="ORF">ACFQZM_29485</name>
</gene>
<reference evidence="4" key="1">
    <citation type="journal article" date="2019" name="Int. J. Syst. Evol. Microbiol.">
        <title>The Global Catalogue of Microorganisms (GCM) 10K type strain sequencing project: providing services to taxonomists for standard genome sequencing and annotation.</title>
        <authorList>
            <consortium name="The Broad Institute Genomics Platform"/>
            <consortium name="The Broad Institute Genome Sequencing Center for Infectious Disease"/>
            <person name="Wu L."/>
            <person name="Ma J."/>
        </authorList>
    </citation>
    <scope>NUCLEOTIDE SEQUENCE [LARGE SCALE GENOMIC DNA]</scope>
    <source>
        <strain evidence="4">JCM 9371</strain>
    </source>
</reference>
<dbReference type="InterPro" id="IPR000644">
    <property type="entry name" value="CBS_dom"/>
</dbReference>
<dbReference type="RefSeq" id="WP_131755202.1">
    <property type="nucleotide sequence ID" value="NZ_CAACUY010000003.1"/>
</dbReference>
<feature type="region of interest" description="Disordered" evidence="1">
    <location>
        <begin position="46"/>
        <end position="68"/>
    </location>
</feature>
<organism evidence="3 4">
    <name type="scientific">Actinomadura fibrosa</name>
    <dbReference type="NCBI Taxonomy" id="111802"/>
    <lineage>
        <taxon>Bacteria</taxon>
        <taxon>Bacillati</taxon>
        <taxon>Actinomycetota</taxon>
        <taxon>Actinomycetes</taxon>
        <taxon>Streptosporangiales</taxon>
        <taxon>Thermomonosporaceae</taxon>
        <taxon>Actinomadura</taxon>
    </lineage>
</organism>
<evidence type="ECO:0000259" key="2">
    <source>
        <dbReference type="Pfam" id="PF00571"/>
    </source>
</evidence>
<keyword evidence="4" id="KW-1185">Reference proteome</keyword>
<dbReference type="Pfam" id="PF00571">
    <property type="entry name" value="CBS"/>
    <property type="match status" value="1"/>
</dbReference>
<accession>A0ABW2XT60</accession>
<sequence length="68" mass="7162">MTSPAVTFPPDPTVEEAARLMQRKHVSRLPVMARSRCAGLRKAAAGAGLGEGAFDPSNDRQRGSKAPS</sequence>
<evidence type="ECO:0000313" key="4">
    <source>
        <dbReference type="Proteomes" id="UP001597063"/>
    </source>
</evidence>
<dbReference type="Gene3D" id="3.10.580.10">
    <property type="entry name" value="CBS-domain"/>
    <property type="match status" value="1"/>
</dbReference>